<dbReference type="Proteomes" id="UP000242502">
    <property type="component" value="Unassembled WGS sequence"/>
</dbReference>
<dbReference type="InterPro" id="IPR045584">
    <property type="entry name" value="Pilin-like"/>
</dbReference>
<proteinExistence type="inferred from homology"/>
<evidence type="ECO:0000256" key="9">
    <source>
        <dbReference type="ARBA" id="ARBA00025772"/>
    </source>
</evidence>
<evidence type="ECO:0000256" key="3">
    <source>
        <dbReference type="ARBA" id="ARBA00022475"/>
    </source>
</evidence>
<dbReference type="NCBIfam" id="TIGR02532">
    <property type="entry name" value="IV_pilin_GFxxxE"/>
    <property type="match status" value="1"/>
</dbReference>
<reference evidence="13 14" key="1">
    <citation type="journal article" date="2016" name="Appl. Environ. Microbiol.">
        <title>Lack of Overt Genome Reduction in the Bryostatin-Producing Bryozoan Symbiont "Candidatus Endobugula sertula".</title>
        <authorList>
            <person name="Miller I.J."/>
            <person name="Vanee N."/>
            <person name="Fong S.S."/>
            <person name="Lim-Fong G.E."/>
            <person name="Kwan J.C."/>
        </authorList>
    </citation>
    <scope>NUCLEOTIDE SEQUENCE [LARGE SCALE GENOMIC DNA]</scope>
    <source>
        <strain evidence="13">AB1-4</strain>
    </source>
</reference>
<keyword evidence="7 11" id="KW-1133">Transmembrane helix</keyword>
<dbReference type="Gene3D" id="3.55.40.10">
    <property type="entry name" value="minor pseudopilin epsh domain"/>
    <property type="match status" value="1"/>
</dbReference>
<evidence type="ECO:0000313" key="13">
    <source>
        <dbReference type="EMBL" id="ODS24880.1"/>
    </source>
</evidence>
<dbReference type="InterPro" id="IPR022346">
    <property type="entry name" value="T2SS_GspH"/>
</dbReference>
<dbReference type="GO" id="GO:0005886">
    <property type="term" value="C:plasma membrane"/>
    <property type="evidence" value="ECO:0007669"/>
    <property type="project" value="UniProtKB-SubCell"/>
</dbReference>
<protein>
    <recommendedName>
        <fullName evidence="2">Type II secretion system protein H</fullName>
    </recommendedName>
    <alternativeName>
        <fullName evidence="10">General secretion pathway protein H</fullName>
    </alternativeName>
</protein>
<evidence type="ECO:0000259" key="12">
    <source>
        <dbReference type="Pfam" id="PF12019"/>
    </source>
</evidence>
<dbReference type="GO" id="GO:0015627">
    <property type="term" value="C:type II protein secretion system complex"/>
    <property type="evidence" value="ECO:0007669"/>
    <property type="project" value="InterPro"/>
</dbReference>
<comment type="subcellular location">
    <subcellularLocation>
        <location evidence="1">Cell inner membrane</location>
        <topology evidence="1">Single-pass membrane protein</topology>
    </subcellularLocation>
</comment>
<dbReference type="STRING" id="62101.AB835_01040"/>
<dbReference type="PROSITE" id="PS00409">
    <property type="entry name" value="PROKAR_NTER_METHYL"/>
    <property type="match status" value="1"/>
</dbReference>
<dbReference type="InterPro" id="IPR012902">
    <property type="entry name" value="N_methyl_site"/>
</dbReference>
<evidence type="ECO:0000313" key="14">
    <source>
        <dbReference type="Proteomes" id="UP000242502"/>
    </source>
</evidence>
<comment type="caution">
    <text evidence="13">The sequence shown here is derived from an EMBL/GenBank/DDBJ whole genome shotgun (WGS) entry which is preliminary data.</text>
</comment>
<feature type="transmembrane region" description="Helical" evidence="11">
    <location>
        <begin position="12"/>
        <end position="36"/>
    </location>
</feature>
<dbReference type="Pfam" id="PF07963">
    <property type="entry name" value="N_methyl"/>
    <property type="match status" value="1"/>
</dbReference>
<evidence type="ECO:0000256" key="7">
    <source>
        <dbReference type="ARBA" id="ARBA00022989"/>
    </source>
</evidence>
<accession>A0A1D2QTL4</accession>
<evidence type="ECO:0000256" key="4">
    <source>
        <dbReference type="ARBA" id="ARBA00022481"/>
    </source>
</evidence>
<evidence type="ECO:0000256" key="5">
    <source>
        <dbReference type="ARBA" id="ARBA00022519"/>
    </source>
</evidence>
<keyword evidence="4" id="KW-0488">Methylation</keyword>
<sequence length="177" mass="18942">MKITYFTRFRWISSGFTLVELLVTIAIAAILLTIAVPSFTRLISSSNTDSAVNRLGRSFAYARSEAVTRAENVVVCTSSDGATCSGNWGNGWITYVDADDDNVFDAGEERLKVEDINSLAVMFALRDDNNNTLAFTSVCFNSLGEECNGTVTSVTFTATANGESSSVTLNSTGALSL</sequence>
<feature type="domain" description="General secretion pathway GspH" evidence="12">
    <location>
        <begin position="51"/>
        <end position="173"/>
    </location>
</feature>
<evidence type="ECO:0000256" key="11">
    <source>
        <dbReference type="SAM" id="Phobius"/>
    </source>
</evidence>
<dbReference type="SUPFAM" id="SSF54523">
    <property type="entry name" value="Pili subunits"/>
    <property type="match status" value="1"/>
</dbReference>
<evidence type="ECO:0000256" key="8">
    <source>
        <dbReference type="ARBA" id="ARBA00023136"/>
    </source>
</evidence>
<keyword evidence="5" id="KW-0997">Cell inner membrane</keyword>
<organism evidence="13 14">
    <name type="scientific">Candidatus Endobugula sertula</name>
    <name type="common">Bugula neritina bacterial symbiont</name>
    <dbReference type="NCBI Taxonomy" id="62101"/>
    <lineage>
        <taxon>Bacteria</taxon>
        <taxon>Pseudomonadati</taxon>
        <taxon>Pseudomonadota</taxon>
        <taxon>Gammaproteobacteria</taxon>
        <taxon>Cellvibrionales</taxon>
        <taxon>Cellvibrionaceae</taxon>
        <taxon>Candidatus Endobugula</taxon>
    </lineage>
</organism>
<gene>
    <name evidence="13" type="ORF">AB835_01040</name>
</gene>
<dbReference type="EMBL" id="MDLC01000003">
    <property type="protein sequence ID" value="ODS24880.1"/>
    <property type="molecule type" value="Genomic_DNA"/>
</dbReference>
<evidence type="ECO:0000256" key="6">
    <source>
        <dbReference type="ARBA" id="ARBA00022692"/>
    </source>
</evidence>
<evidence type="ECO:0000256" key="2">
    <source>
        <dbReference type="ARBA" id="ARBA00021549"/>
    </source>
</evidence>
<dbReference type="GO" id="GO:0015628">
    <property type="term" value="P:protein secretion by the type II secretion system"/>
    <property type="evidence" value="ECO:0007669"/>
    <property type="project" value="InterPro"/>
</dbReference>
<keyword evidence="8 11" id="KW-0472">Membrane</keyword>
<evidence type="ECO:0000256" key="1">
    <source>
        <dbReference type="ARBA" id="ARBA00004377"/>
    </source>
</evidence>
<evidence type="ECO:0000256" key="10">
    <source>
        <dbReference type="ARBA" id="ARBA00030775"/>
    </source>
</evidence>
<name>A0A1D2QTL4_9GAMM</name>
<dbReference type="AlphaFoldDB" id="A0A1D2QTL4"/>
<keyword evidence="3" id="KW-1003">Cell membrane</keyword>
<comment type="similarity">
    <text evidence="9">Belongs to the GSP H family.</text>
</comment>
<keyword evidence="6 11" id="KW-0812">Transmembrane</keyword>
<dbReference type="Pfam" id="PF12019">
    <property type="entry name" value="GspH"/>
    <property type="match status" value="1"/>
</dbReference>